<keyword evidence="4" id="KW-1185">Reference proteome</keyword>
<dbReference type="InterPro" id="IPR025436">
    <property type="entry name" value="DUF4179"/>
</dbReference>
<dbReference type="Proteomes" id="UP001431131">
    <property type="component" value="Unassembled WGS sequence"/>
</dbReference>
<dbReference type="RefSeq" id="WP_240256818.1">
    <property type="nucleotide sequence ID" value="NZ_JAKTTI010000029.1"/>
</dbReference>
<dbReference type="Pfam" id="PF13786">
    <property type="entry name" value="DUF4179"/>
    <property type="match status" value="1"/>
</dbReference>
<reference evidence="3" key="1">
    <citation type="submission" date="2022-02" db="EMBL/GenBank/DDBJ databases">
        <title>Fredinandcohnia quinoae sp. nov. isolated from Chenopodium quinoa seeds.</title>
        <authorList>
            <person name="Saati-Santamaria Z."/>
            <person name="Flores-Felix J.D."/>
            <person name="Igual J.M."/>
            <person name="Velazquez E."/>
            <person name="Garcia-Fraile P."/>
            <person name="Martinez-Molina E."/>
        </authorList>
    </citation>
    <scope>NUCLEOTIDE SEQUENCE</scope>
    <source>
        <strain evidence="3">SECRCQ15</strain>
    </source>
</reference>
<dbReference type="AlphaFoldDB" id="A0AAW5E6N4"/>
<dbReference type="EMBL" id="JAKTTI010000029">
    <property type="protein sequence ID" value="MCH1626900.1"/>
    <property type="molecule type" value="Genomic_DNA"/>
</dbReference>
<accession>A0AAW5E6N4</accession>
<organism evidence="3 4">
    <name type="scientific">Fredinandcohnia quinoae</name>
    <dbReference type="NCBI Taxonomy" id="2918902"/>
    <lineage>
        <taxon>Bacteria</taxon>
        <taxon>Bacillati</taxon>
        <taxon>Bacillota</taxon>
        <taxon>Bacilli</taxon>
        <taxon>Bacillales</taxon>
        <taxon>Bacillaceae</taxon>
        <taxon>Fredinandcohnia</taxon>
    </lineage>
</organism>
<proteinExistence type="predicted"/>
<protein>
    <submittedName>
        <fullName evidence="3">DUF4030 domain-containing protein</fullName>
    </submittedName>
</protein>
<evidence type="ECO:0000259" key="2">
    <source>
        <dbReference type="Pfam" id="PF13786"/>
    </source>
</evidence>
<sequence>MGYKKDKNIQSLDHLEVPKTLEKFIKELPDRYDNGEINREVEEQIDAEWNEFRKSMKKNRGLVKKVVAITLSIAVAFSLFIGSAFVSPAMAQIVSSIPYLNGLFESKPLFEEINEALEKNKYKYSQLGVSIREKKVMVGFDGPLEHYQQVKSPVEELIKEILKARNNDAYTVNVFYDKIAGKKYDEQTNDEQSKEFEKITGIVGEVLQEFGYDTNGIGVRPGKIHIDYIPNTEKRVDDIKSRILKRLQQEQFNDYKIKFYLYDPKLQEREGRLLPLYHTITEGLTAKTEYKVDGTGYSNKKERFYIVVRTALSSTDSDRDEVVENIEKTIQDFLQSKEALEAIQDDIYEVVILSKDQEKLKTIKN</sequence>
<gene>
    <name evidence="3" type="ORF">MJG50_16310</name>
</gene>
<keyword evidence="1" id="KW-0472">Membrane</keyword>
<comment type="caution">
    <text evidence="3">The sequence shown here is derived from an EMBL/GenBank/DDBJ whole genome shotgun (WGS) entry which is preliminary data.</text>
</comment>
<keyword evidence="1" id="KW-0812">Transmembrane</keyword>
<feature type="transmembrane region" description="Helical" evidence="1">
    <location>
        <begin position="66"/>
        <end position="86"/>
    </location>
</feature>
<keyword evidence="1" id="KW-1133">Transmembrane helix</keyword>
<evidence type="ECO:0000313" key="3">
    <source>
        <dbReference type="EMBL" id="MCH1626900.1"/>
    </source>
</evidence>
<name>A0AAW5E6N4_9BACI</name>
<evidence type="ECO:0000313" key="4">
    <source>
        <dbReference type="Proteomes" id="UP001431131"/>
    </source>
</evidence>
<evidence type="ECO:0000256" key="1">
    <source>
        <dbReference type="SAM" id="Phobius"/>
    </source>
</evidence>
<feature type="domain" description="DUF4179" evidence="2">
    <location>
        <begin position="64"/>
        <end position="122"/>
    </location>
</feature>